<feature type="domain" description="Response regulatory" evidence="13">
    <location>
        <begin position="1628"/>
        <end position="1742"/>
    </location>
</feature>
<feature type="region of interest" description="Disordered" evidence="11">
    <location>
        <begin position="1511"/>
        <end position="1568"/>
    </location>
</feature>
<feature type="compositionally biased region" description="Basic and acidic residues" evidence="11">
    <location>
        <begin position="628"/>
        <end position="651"/>
    </location>
</feature>
<dbReference type="VEuPathDB" id="FungiDB:SPAR_F00310"/>
<accession>A0A8B8UQH5</accession>
<feature type="compositionally biased region" description="Polar residues" evidence="11">
    <location>
        <begin position="1470"/>
        <end position="1481"/>
    </location>
</feature>
<dbReference type="InterPro" id="IPR001789">
    <property type="entry name" value="Sig_transdc_resp-reg_receiver"/>
</dbReference>
<keyword evidence="7" id="KW-0067">ATP-binding</keyword>
<evidence type="ECO:0000259" key="12">
    <source>
        <dbReference type="PROSITE" id="PS50011"/>
    </source>
</evidence>
<dbReference type="PANTHER" id="PTHR24356">
    <property type="entry name" value="SERINE/THREONINE-PROTEIN KINASE"/>
    <property type="match status" value="1"/>
</dbReference>
<name>A0A8B8UQH5_SACPA</name>
<feature type="region of interest" description="Disordered" evidence="11">
    <location>
        <begin position="573"/>
        <end position="684"/>
    </location>
</feature>
<dbReference type="SMART" id="SM00448">
    <property type="entry name" value="REC"/>
    <property type="match status" value="1"/>
</dbReference>
<evidence type="ECO:0000256" key="11">
    <source>
        <dbReference type="SAM" id="MobiDB-lite"/>
    </source>
</evidence>
<dbReference type="RefSeq" id="XP_033766035.1">
    <property type="nucleotide sequence ID" value="XM_033910144.1"/>
</dbReference>
<proteinExistence type="predicted"/>
<dbReference type="InterPro" id="IPR000719">
    <property type="entry name" value="Prot_kinase_dom"/>
</dbReference>
<protein>
    <recommendedName>
        <fullName evidence="1">non-specific serine/threonine protein kinase</fullName>
        <ecNumber evidence="1">2.7.11.1</ecNumber>
    </recommendedName>
</protein>
<dbReference type="InterPro" id="IPR000961">
    <property type="entry name" value="AGC-kinase_C"/>
</dbReference>
<evidence type="ECO:0000256" key="7">
    <source>
        <dbReference type="ARBA" id="ARBA00022840"/>
    </source>
</evidence>
<evidence type="ECO:0000259" key="13">
    <source>
        <dbReference type="PROSITE" id="PS50110"/>
    </source>
</evidence>
<dbReference type="GeneID" id="54630297"/>
<keyword evidence="3" id="KW-0597">Phosphoprotein</keyword>
<dbReference type="FunFam" id="1.10.510.10:FF:000340">
    <property type="entry name" value="Serine threonine protein kinase"/>
    <property type="match status" value="1"/>
</dbReference>
<dbReference type="SMART" id="SM00220">
    <property type="entry name" value="S_TKc"/>
    <property type="match status" value="1"/>
</dbReference>
<dbReference type="CDD" id="cd05611">
    <property type="entry name" value="STKc_Rim15_like"/>
    <property type="match status" value="1"/>
</dbReference>
<comment type="catalytic activity">
    <reaction evidence="8">
        <text>L-threonyl-[protein] + ATP = O-phospho-L-threonyl-[protein] + ADP + H(+)</text>
        <dbReference type="Rhea" id="RHEA:46608"/>
        <dbReference type="Rhea" id="RHEA-COMP:11060"/>
        <dbReference type="Rhea" id="RHEA-COMP:11605"/>
        <dbReference type="ChEBI" id="CHEBI:15378"/>
        <dbReference type="ChEBI" id="CHEBI:30013"/>
        <dbReference type="ChEBI" id="CHEBI:30616"/>
        <dbReference type="ChEBI" id="CHEBI:61977"/>
        <dbReference type="ChEBI" id="CHEBI:456216"/>
        <dbReference type="EC" id="2.7.11.1"/>
    </reaction>
</comment>
<evidence type="ECO:0000313" key="15">
    <source>
        <dbReference type="RefSeq" id="XP_033766035.1"/>
    </source>
</evidence>
<feature type="compositionally biased region" description="Low complexity" evidence="11">
    <location>
        <begin position="961"/>
        <end position="971"/>
    </location>
</feature>
<dbReference type="SMART" id="SM00133">
    <property type="entry name" value="S_TK_X"/>
    <property type="match status" value="1"/>
</dbReference>
<reference evidence="15" key="2">
    <citation type="submission" date="2020-01" db="EMBL/GenBank/DDBJ databases">
        <title>Population-level Yeast Reference Genomes.</title>
        <authorList>
            <person name="Yue J.-X."/>
        </authorList>
    </citation>
    <scope>NUCLEOTIDE SEQUENCE</scope>
    <source>
        <strain evidence="15">CBS432</strain>
    </source>
</reference>
<feature type="compositionally biased region" description="Polar residues" evidence="11">
    <location>
        <begin position="1014"/>
        <end position="1024"/>
    </location>
</feature>
<dbReference type="KEGG" id="spao:SPAR_F00310"/>
<dbReference type="SUPFAM" id="SSF52172">
    <property type="entry name" value="CheY-like"/>
    <property type="match status" value="1"/>
</dbReference>
<dbReference type="PANTHER" id="PTHR24356:SF1">
    <property type="entry name" value="SERINE_THREONINE-PROTEIN KINASE GREATWALL"/>
    <property type="match status" value="1"/>
</dbReference>
<dbReference type="InterPro" id="IPR008271">
    <property type="entry name" value="Ser/Thr_kinase_AS"/>
</dbReference>
<dbReference type="CDD" id="cd17546">
    <property type="entry name" value="REC_hyHK_CKI1_RcsC-like"/>
    <property type="match status" value="1"/>
</dbReference>
<dbReference type="FunFam" id="3.30.200.20:FF:001008">
    <property type="entry name" value="Serine/threonine-protein kinase cek1"/>
    <property type="match status" value="1"/>
</dbReference>
<evidence type="ECO:0000256" key="10">
    <source>
        <dbReference type="PROSITE-ProRule" id="PRU00169"/>
    </source>
</evidence>
<dbReference type="GO" id="GO:0005634">
    <property type="term" value="C:nucleus"/>
    <property type="evidence" value="ECO:0007669"/>
    <property type="project" value="TreeGrafter"/>
</dbReference>
<feature type="region of interest" description="Disordered" evidence="11">
    <location>
        <begin position="961"/>
        <end position="1024"/>
    </location>
</feature>
<comment type="caution">
    <text evidence="10">Lacks conserved residue(s) required for the propagation of feature annotation.</text>
</comment>
<evidence type="ECO:0000256" key="6">
    <source>
        <dbReference type="ARBA" id="ARBA00022777"/>
    </source>
</evidence>
<dbReference type="FunFam" id="3.40.50.2300:FF:000504">
    <property type="entry name" value="Serine/threonine-protein kinase RIM15"/>
    <property type="match status" value="1"/>
</dbReference>
<dbReference type="PROSITE" id="PS50011">
    <property type="entry name" value="PROTEIN_KINASE_DOM"/>
    <property type="match status" value="1"/>
</dbReference>
<evidence type="ECO:0000256" key="8">
    <source>
        <dbReference type="ARBA" id="ARBA00047899"/>
    </source>
</evidence>
<feature type="compositionally biased region" description="Low complexity" evidence="11">
    <location>
        <begin position="659"/>
        <end position="673"/>
    </location>
</feature>
<dbReference type="Gene3D" id="3.40.50.2300">
    <property type="match status" value="1"/>
</dbReference>
<dbReference type="PROSITE" id="PS50110">
    <property type="entry name" value="RESPONSE_REGULATORY"/>
    <property type="match status" value="1"/>
</dbReference>
<dbReference type="PROSITE" id="PS51285">
    <property type="entry name" value="AGC_KINASE_CTER"/>
    <property type="match status" value="1"/>
</dbReference>
<evidence type="ECO:0000259" key="14">
    <source>
        <dbReference type="PROSITE" id="PS51285"/>
    </source>
</evidence>
<reference evidence="15" key="1">
    <citation type="journal article" date="2017" name="Nat. Genet.">
        <title>Contrasting evolutionary genome dynamics between domesticated and wild yeasts.</title>
        <authorList>
            <person name="Yue J.X."/>
            <person name="Li J."/>
            <person name="Aigrain L."/>
            <person name="Hallin J."/>
            <person name="Persson K."/>
            <person name="Oliver K."/>
            <person name="Bergstrom A."/>
            <person name="Coupland P."/>
            <person name="Warringer J."/>
            <person name="Lagomarsino M.C."/>
            <person name="Fischer G."/>
            <person name="Durbin R."/>
            <person name="Liti G."/>
        </authorList>
    </citation>
    <scope>NUCLEOTIDE SEQUENCE</scope>
    <source>
        <strain evidence="15">CBS432</strain>
    </source>
</reference>
<dbReference type="Pfam" id="PF00069">
    <property type="entry name" value="Pkinase"/>
    <property type="match status" value="2"/>
</dbReference>
<dbReference type="InterPro" id="IPR011006">
    <property type="entry name" value="CheY-like_superfamily"/>
</dbReference>
<dbReference type="GO" id="GO:0000160">
    <property type="term" value="P:phosphorelay signal transduction system"/>
    <property type="evidence" value="ECO:0007669"/>
    <property type="project" value="InterPro"/>
</dbReference>
<dbReference type="OrthoDB" id="162894at2759"/>
<evidence type="ECO:0000256" key="5">
    <source>
        <dbReference type="ARBA" id="ARBA00022741"/>
    </source>
</evidence>
<dbReference type="GO" id="GO:0004674">
    <property type="term" value="F:protein serine/threonine kinase activity"/>
    <property type="evidence" value="ECO:0007669"/>
    <property type="project" value="UniProtKB-KW"/>
</dbReference>
<dbReference type="EC" id="2.7.11.1" evidence="1"/>
<dbReference type="GO" id="GO:0006950">
    <property type="term" value="P:response to stress"/>
    <property type="evidence" value="ECO:0007669"/>
    <property type="project" value="UniProtKB-ARBA"/>
</dbReference>
<feature type="domain" description="Protein kinase" evidence="12">
    <location>
        <begin position="785"/>
        <end position="1245"/>
    </location>
</feature>
<gene>
    <name evidence="15" type="primary">RIM15</name>
    <name evidence="15" type="ORF">SPAR_F00310</name>
</gene>
<dbReference type="SUPFAM" id="SSF56112">
    <property type="entry name" value="Protein kinase-like (PK-like)"/>
    <property type="match status" value="1"/>
</dbReference>
<feature type="domain" description="AGC-kinase C-terminal" evidence="14">
    <location>
        <begin position="1246"/>
        <end position="1311"/>
    </location>
</feature>
<reference evidence="15" key="3">
    <citation type="submission" date="2025-07" db="EMBL/GenBank/DDBJ databases">
        <authorList>
            <consortium name="NCBI Genome Project"/>
        </authorList>
    </citation>
    <scope>NUCLEOTIDE SEQUENCE</scope>
    <source>
        <strain evidence="15">CBS432</strain>
    </source>
</reference>
<evidence type="ECO:0000256" key="3">
    <source>
        <dbReference type="ARBA" id="ARBA00022553"/>
    </source>
</evidence>
<evidence type="ECO:0000256" key="9">
    <source>
        <dbReference type="ARBA" id="ARBA00048679"/>
    </source>
</evidence>
<feature type="region of interest" description="Disordered" evidence="11">
    <location>
        <begin position="1442"/>
        <end position="1499"/>
    </location>
</feature>
<dbReference type="GO" id="GO:0005737">
    <property type="term" value="C:cytoplasm"/>
    <property type="evidence" value="ECO:0007669"/>
    <property type="project" value="TreeGrafter"/>
</dbReference>
<feature type="compositionally biased region" description="Polar residues" evidence="11">
    <location>
        <begin position="674"/>
        <end position="684"/>
    </location>
</feature>
<organism evidence="15">
    <name type="scientific">Saccharomyces paradoxus</name>
    <name type="common">Yeast</name>
    <name type="synonym">Saccharomyces douglasii</name>
    <dbReference type="NCBI Taxonomy" id="27291"/>
    <lineage>
        <taxon>Eukaryota</taxon>
        <taxon>Fungi</taxon>
        <taxon>Dikarya</taxon>
        <taxon>Ascomycota</taxon>
        <taxon>Saccharomycotina</taxon>
        <taxon>Saccharomycetes</taxon>
        <taxon>Saccharomycetales</taxon>
        <taxon>Saccharomycetaceae</taxon>
        <taxon>Saccharomyces</taxon>
    </lineage>
</organism>
<keyword evidence="6 15" id="KW-0418">Kinase</keyword>
<feature type="compositionally biased region" description="Low complexity" evidence="11">
    <location>
        <begin position="1455"/>
        <end position="1469"/>
    </location>
</feature>
<evidence type="ECO:0000256" key="1">
    <source>
        <dbReference type="ARBA" id="ARBA00012513"/>
    </source>
</evidence>
<feature type="compositionally biased region" description="Polar residues" evidence="11">
    <location>
        <begin position="583"/>
        <end position="592"/>
    </location>
</feature>
<feature type="compositionally biased region" description="Low complexity" evidence="11">
    <location>
        <begin position="602"/>
        <end position="623"/>
    </location>
</feature>
<dbReference type="Pfam" id="PF00072">
    <property type="entry name" value="Response_reg"/>
    <property type="match status" value="1"/>
</dbReference>
<dbReference type="Gene3D" id="3.30.200.20">
    <property type="entry name" value="Phosphorylase Kinase, domain 1"/>
    <property type="match status" value="2"/>
</dbReference>
<keyword evidence="2" id="KW-0723">Serine/threonine-protein kinase</keyword>
<dbReference type="GO" id="GO:1901992">
    <property type="term" value="P:positive regulation of mitotic cell cycle phase transition"/>
    <property type="evidence" value="ECO:0007669"/>
    <property type="project" value="UniProtKB-ARBA"/>
</dbReference>
<evidence type="ECO:0000256" key="2">
    <source>
        <dbReference type="ARBA" id="ARBA00022527"/>
    </source>
</evidence>
<dbReference type="PROSITE" id="PS00108">
    <property type="entry name" value="PROTEIN_KINASE_ST"/>
    <property type="match status" value="1"/>
</dbReference>
<dbReference type="GO" id="GO:0005524">
    <property type="term" value="F:ATP binding"/>
    <property type="evidence" value="ECO:0007669"/>
    <property type="project" value="UniProtKB-KW"/>
</dbReference>
<sequence>MFNTNNTAGGSQAMEEGLGINKLSPISSNSNQSSLTSSNYEKYLQLATEKNPCMILELELDGKVRYGSPQWNTITGVANDGDSSPTYIADLILGSDQDKGVFQKATDMLLMNDDTSCTITFKIKAADLENGTDCDDDSTITTLEARGILIRDAHTQLPSHTMWIVKPLTNDWSDFYANEDAQDDMVIQLSDNCDDIDVQLPEEFSKTLGFGAKIFVQYLKRIRLEMILDEFNLPLPKMELCRVCENFVPVWWLETHSQSCVCEHRTESLIQLLHDNLLEQLAILTNFTKDSEYKGSQIQVRSNNFLNQVLDSLRELCQDAIDINPSEMVPDLYHGLSTFSQDNNNNNNNALLDQFPVQKDTISLNSYFQFSPRTNHNIQNVTSWQSRFFLNDDQDPGLALLIHDTLDLARKKVDAVLRLDNAMTYSLKIKNEVNNYVVQLIREQIEINKHTILAHSMNIRSSSIFHSPLPQIHSQQREGGNLIYSSSTPLQVHHGQCASFEATSKSHLEPIPFPPSSTEETPTGNDIRHPSPLPRSCNNTVMKLPTPRRKIDSNGLFSDAYLNADIIPNPSVESAVSMDRDNNTNSRGSSMKQYGIDDAADSRTSNLERPSSSSSRLGVRSRSITPRQKIEYSHVHNDDCTNEMLSKDKDSLQPQPSVDTTITSSTQTDITGTKANSNNSTNSVLPKLMTSISLTPRRGSPSFSNLASHSMQQTNSFKLIQDKSPISSPFTFSKDFLTPEQHPSNIARTDSINNAMLTSPNMPLSPLLLATNQTIKSPTPSIKDYDILKPISKGAYGSVYLARKKLTGDYFAIKVLRKSDMIAKNQVTNVKSERAIMMVQSDKPYVARLFASFQNKDNLFLVMEYLPGGDLATLIKMMGYLPDQWAKQYLTEIVVGVDDMHQNGIIHHDLKPENLLIDNAGHVKLTDFGLSRAGLIRRHKFVPHKSSLSISSTLPIDNPANNFTMNTNNSNHSQLSTPDSFMSDHKPYNRSKKSSLGQQYEHSEHSSASNSHSMTPTPSTNTVVYPSYYRSKDRSHGSSNIDLPASLRRSESQLSFSLLDISRSSTPPLANPQNLNTNNVMRRKSLTENKSFSNDLLSSDAIAVTNANTNSNNNTSLSPAPSDLALFYPDDSKQNKKFFGTPDYLAPETIEGKGEDNKQCDWWSVGCIFFELLLGYPPFHAETPDAVFKKILSGVIQWPEFKNEEEEREFLTPEAKDLIEKLLVVDPAKRLGVNGIQEIKDHPYFKNVDWDHVYDEEASFVPTIDNPEDTDYFDLRGAELQDFGDDIENDNANILFGKHGINTDVSDLSSAANLSPPSNHKNILSRKLSMSNTTNRSSNNSNSSVHDFGAHTPVNKLSIASVLESVPQEPGYITPNGTGATTTSAKNSPNLKNLSLAIPPHMRDRRSSKLNDSQTEFGSFNFRNLSALDKANKDAINRLKSEHFSEQPGVHRRTSSASLMGSSSDASVSTPGSNASNTTSGGKLKIHKPTISGSPSTFGTFPKTFLRSDSFSTRSYSPERSISIDSSTLSRKGSIIGDNQQTTTNSSDSPTMTKFKSPLSPANTTTASSYFSRQRVLSKSFSQRTNSSDLSAEENDRLQAISRVNSLRNRRRSGRKSSSTSEIGYHMDVLVCEPIPIHRYRVTKDLENLGCTVVSVGAGDELVSRATSGVSFDLIMTALKLPKLGAIDIVQLLKQTNGANSTTPIVAITNYFQEATTSRVFDDVLEKPVNLDELKKLVAKYALKKSQEDEEHTILSDSDETH</sequence>
<keyword evidence="5" id="KW-0547">Nucleotide-binding</keyword>
<dbReference type="Gene3D" id="1.10.510.10">
    <property type="entry name" value="Transferase(Phosphotransferase) domain 1"/>
    <property type="match status" value="2"/>
</dbReference>
<comment type="catalytic activity">
    <reaction evidence="9">
        <text>L-seryl-[protein] + ATP = O-phospho-L-seryl-[protein] + ADP + H(+)</text>
        <dbReference type="Rhea" id="RHEA:17989"/>
        <dbReference type="Rhea" id="RHEA-COMP:9863"/>
        <dbReference type="Rhea" id="RHEA-COMP:11604"/>
        <dbReference type="ChEBI" id="CHEBI:15378"/>
        <dbReference type="ChEBI" id="CHEBI:29999"/>
        <dbReference type="ChEBI" id="CHEBI:30616"/>
        <dbReference type="ChEBI" id="CHEBI:83421"/>
        <dbReference type="ChEBI" id="CHEBI:456216"/>
        <dbReference type="EC" id="2.7.11.1"/>
    </reaction>
</comment>
<feature type="region of interest" description="Disordered" evidence="11">
    <location>
        <begin position="506"/>
        <end position="554"/>
    </location>
</feature>
<evidence type="ECO:0000256" key="4">
    <source>
        <dbReference type="ARBA" id="ARBA00022679"/>
    </source>
</evidence>
<keyword evidence="4" id="KW-0808">Transferase</keyword>
<reference evidence="15" key="4">
    <citation type="submission" date="2025-08" db="UniProtKB">
        <authorList>
            <consortium name="RefSeq"/>
        </authorList>
    </citation>
    <scope>IDENTIFICATION</scope>
    <source>
        <strain evidence="15">CBS432</strain>
    </source>
</reference>
<dbReference type="InterPro" id="IPR011009">
    <property type="entry name" value="Kinase-like_dom_sf"/>
</dbReference>
<dbReference type="InterPro" id="IPR050236">
    <property type="entry name" value="Ser_Thr_kinase_AGC"/>
</dbReference>